<sequence length="254" mass="27852">MNVPVEALPTSARVLTWNIHKGIGTDRRYDLGRIIDLARRHEPDIVALQEVDSRGRDPTNLPLAALKLALGSHAAEARTIVAEDGHYGHVLISRWPLEQIALHDVSIGRREPRCAIEATIGTPRGSFRVIATHLGLGMGERKRQIGRLVALARAADPAEGLVMLGDFNDWHGEVRRALDDVLPAWSFLRTFPARRPIFKLDRIFCRPAGALNQCWTDSEAARASDHLPVIADLALEALTAGRHGPAELASLHAS</sequence>
<dbReference type="Pfam" id="PF03372">
    <property type="entry name" value="Exo_endo_phos"/>
    <property type="match status" value="1"/>
</dbReference>
<dbReference type="Proteomes" id="UP001230156">
    <property type="component" value="Unassembled WGS sequence"/>
</dbReference>
<evidence type="ECO:0000313" key="2">
    <source>
        <dbReference type="EMBL" id="MDQ7246365.1"/>
    </source>
</evidence>
<dbReference type="PANTHER" id="PTHR14859:SF15">
    <property type="entry name" value="ENDONUCLEASE_EXONUCLEASE_PHOSPHATASE DOMAIN-CONTAINING PROTEIN"/>
    <property type="match status" value="1"/>
</dbReference>
<protein>
    <submittedName>
        <fullName evidence="2">Endonuclease/exonuclease/phosphatase family protein</fullName>
    </submittedName>
</protein>
<accession>A0ABU0YF74</accession>
<dbReference type="GO" id="GO:0004519">
    <property type="term" value="F:endonuclease activity"/>
    <property type="evidence" value="ECO:0007669"/>
    <property type="project" value="UniProtKB-KW"/>
</dbReference>
<name>A0ABU0YF74_9PROT</name>
<reference evidence="3" key="1">
    <citation type="submission" date="2023-08" db="EMBL/GenBank/DDBJ databases">
        <title>Rhodospirillaceae gen. nov., a novel taxon isolated from the Yangtze River Yuezi River estuary sludge.</title>
        <authorList>
            <person name="Ruan L."/>
        </authorList>
    </citation>
    <scope>NUCLEOTIDE SEQUENCE [LARGE SCALE GENOMIC DNA]</scope>
    <source>
        <strain evidence="3">R-7</strain>
    </source>
</reference>
<keyword evidence="2" id="KW-0255">Endonuclease</keyword>
<dbReference type="InterPro" id="IPR051916">
    <property type="entry name" value="GPI-anchor_lipid_remodeler"/>
</dbReference>
<feature type="domain" description="Endonuclease/exonuclease/phosphatase" evidence="1">
    <location>
        <begin position="15"/>
        <end position="226"/>
    </location>
</feature>
<dbReference type="RefSeq" id="WP_379953748.1">
    <property type="nucleotide sequence ID" value="NZ_JAUYVI010000001.1"/>
</dbReference>
<dbReference type="PANTHER" id="PTHR14859">
    <property type="entry name" value="CALCOFLUOR WHITE HYPERSENSITIVE PROTEIN PRECURSOR"/>
    <property type="match status" value="1"/>
</dbReference>
<dbReference type="SUPFAM" id="SSF56219">
    <property type="entry name" value="DNase I-like"/>
    <property type="match status" value="1"/>
</dbReference>
<dbReference type="EMBL" id="JAUYVI010000001">
    <property type="protein sequence ID" value="MDQ7246365.1"/>
    <property type="molecule type" value="Genomic_DNA"/>
</dbReference>
<evidence type="ECO:0000313" key="3">
    <source>
        <dbReference type="Proteomes" id="UP001230156"/>
    </source>
</evidence>
<dbReference type="InterPro" id="IPR036691">
    <property type="entry name" value="Endo/exonu/phosph_ase_sf"/>
</dbReference>
<keyword evidence="3" id="KW-1185">Reference proteome</keyword>
<dbReference type="InterPro" id="IPR005135">
    <property type="entry name" value="Endo/exonuclease/phosphatase"/>
</dbReference>
<evidence type="ECO:0000259" key="1">
    <source>
        <dbReference type="Pfam" id="PF03372"/>
    </source>
</evidence>
<keyword evidence="2" id="KW-0378">Hydrolase</keyword>
<gene>
    <name evidence="2" type="ORF">Q8A70_01745</name>
</gene>
<dbReference type="Gene3D" id="3.60.10.10">
    <property type="entry name" value="Endonuclease/exonuclease/phosphatase"/>
    <property type="match status" value="1"/>
</dbReference>
<keyword evidence="2" id="KW-0540">Nuclease</keyword>
<organism evidence="2 3">
    <name type="scientific">Dongia sedimenti</name>
    <dbReference type="NCBI Taxonomy" id="3064282"/>
    <lineage>
        <taxon>Bacteria</taxon>
        <taxon>Pseudomonadati</taxon>
        <taxon>Pseudomonadota</taxon>
        <taxon>Alphaproteobacteria</taxon>
        <taxon>Rhodospirillales</taxon>
        <taxon>Dongiaceae</taxon>
        <taxon>Dongia</taxon>
    </lineage>
</organism>
<proteinExistence type="predicted"/>
<comment type="caution">
    <text evidence="2">The sequence shown here is derived from an EMBL/GenBank/DDBJ whole genome shotgun (WGS) entry which is preliminary data.</text>
</comment>